<protein>
    <submittedName>
        <fullName evidence="2">Uncharacterized protein</fullName>
    </submittedName>
</protein>
<evidence type="ECO:0000313" key="3">
    <source>
        <dbReference type="Proteomes" id="UP000294862"/>
    </source>
</evidence>
<evidence type="ECO:0000256" key="1">
    <source>
        <dbReference type="SAM" id="SignalP"/>
    </source>
</evidence>
<sequence length="639" mass="68502">MTAARWLAFAFASACCVFAAGGVHAAARAGVYASAGSADVALNPDALAAIGVRIEAVERASRHADGKAGVAQETATFEAGGEDRLELRVRDSGLAGFGPGALRFAGGFVFASGEARIDLRGFTVRARSPGEGTDVALADAGGTAWLVADHAHYDVTTHVPAELSVRQMDLRLAPAFAAALGRRDLAGRVIGTLAFRAVLDARDAKALAGGRCEAPWPAPGRRTNIQLSYSNLSGFWDSIYVPRCGLPPLPGAGACTAESTNGKVVMSADASLRNVGETAVAWYAHFSGEHPPYGNDQHPFLVWNLYRVDRDGRIRQIGVSAAKHAFFSINERCRCAGGNVFWPGCEDIYSASSNDNGSGNGEQNLAPRAEIVPFTGQWARCGSAWDRDCDGRMDPGSGAQDLYRYRMLVDESDLLPPLATGARYFFEYWYVVRDDADVYDTMGHREIRPRKTGAAWQVDLVDAGADDHDFFLGPVVNRWVDPAHEDATRTNRELQTPLGRARVAAKATDLGGGRWRYEYAVMNVDYALVRFDPAHAREPDLKLLESRGFTTFSVPVPDGVAVESARSADADGDGDDAWRMRVAGGAVTWNAPASRNSLAWGTLHHFEFVARRAPAIAPVVVATSGDPVRHAVDAVVPGR</sequence>
<gene>
    <name evidence="2" type="ORF">EV148_10710</name>
</gene>
<dbReference type="EMBL" id="SLWQ01000007">
    <property type="protein sequence ID" value="TCO38726.1"/>
    <property type="molecule type" value="Genomic_DNA"/>
</dbReference>
<dbReference type="RefSeq" id="WP_158287457.1">
    <property type="nucleotide sequence ID" value="NZ_SLWQ01000007.1"/>
</dbReference>
<reference evidence="2 3" key="1">
    <citation type="journal article" date="2015" name="Stand. Genomic Sci.">
        <title>Genomic Encyclopedia of Bacterial and Archaeal Type Strains, Phase III: the genomes of soil and plant-associated and newly described type strains.</title>
        <authorList>
            <person name="Whitman W.B."/>
            <person name="Woyke T."/>
            <person name="Klenk H.P."/>
            <person name="Zhou Y."/>
            <person name="Lilburn T.G."/>
            <person name="Beck B.J."/>
            <person name="De Vos P."/>
            <person name="Vandamme P."/>
            <person name="Eisen J.A."/>
            <person name="Garrity G."/>
            <person name="Hugenholtz P."/>
            <person name="Kyrpides N.C."/>
        </authorList>
    </citation>
    <scope>NUCLEOTIDE SEQUENCE [LARGE SCALE GENOMIC DNA]</scope>
    <source>
        <strain evidence="2 3">A3</strain>
    </source>
</reference>
<organism evidence="2 3">
    <name type="scientific">Dokdonella fugitiva</name>
    <dbReference type="NCBI Taxonomy" id="328517"/>
    <lineage>
        <taxon>Bacteria</taxon>
        <taxon>Pseudomonadati</taxon>
        <taxon>Pseudomonadota</taxon>
        <taxon>Gammaproteobacteria</taxon>
        <taxon>Lysobacterales</taxon>
        <taxon>Rhodanobacteraceae</taxon>
        <taxon>Dokdonella</taxon>
    </lineage>
</organism>
<dbReference type="Proteomes" id="UP000294862">
    <property type="component" value="Unassembled WGS sequence"/>
</dbReference>
<accession>A0A4R2I4L5</accession>
<name>A0A4R2I4L5_9GAMM</name>
<comment type="caution">
    <text evidence="2">The sequence shown here is derived from an EMBL/GenBank/DDBJ whole genome shotgun (WGS) entry which is preliminary data.</text>
</comment>
<feature type="chain" id="PRO_5021018929" evidence="1">
    <location>
        <begin position="20"/>
        <end position="639"/>
    </location>
</feature>
<proteinExistence type="predicted"/>
<keyword evidence="3" id="KW-1185">Reference proteome</keyword>
<evidence type="ECO:0000313" key="2">
    <source>
        <dbReference type="EMBL" id="TCO38726.1"/>
    </source>
</evidence>
<dbReference type="AlphaFoldDB" id="A0A4R2I4L5"/>
<keyword evidence="1" id="KW-0732">Signal</keyword>
<feature type="signal peptide" evidence="1">
    <location>
        <begin position="1"/>
        <end position="19"/>
    </location>
</feature>
<dbReference type="OrthoDB" id="6191933at2"/>